<dbReference type="Proteomes" id="UP000054771">
    <property type="component" value="Unassembled WGS sequence"/>
</dbReference>
<evidence type="ECO:0000313" key="3">
    <source>
        <dbReference type="EMBL" id="CEL08412.1"/>
    </source>
</evidence>
<evidence type="ECO:0000256" key="2">
    <source>
        <dbReference type="SAM" id="Phobius"/>
    </source>
</evidence>
<dbReference type="PANTHER" id="PTHR35041:SF6">
    <property type="entry name" value="FORMYLMETHIONINE DEFORMYLASE-LIKE PROTEIN-RELATED"/>
    <property type="match status" value="1"/>
</dbReference>
<feature type="compositionally biased region" description="Polar residues" evidence="1">
    <location>
        <begin position="613"/>
        <end position="624"/>
    </location>
</feature>
<evidence type="ECO:0000313" key="4">
    <source>
        <dbReference type="Proteomes" id="UP000054771"/>
    </source>
</evidence>
<gene>
    <name evidence="3" type="ORF">ASPCAL11562</name>
</gene>
<keyword evidence="4" id="KW-1185">Reference proteome</keyword>
<reference evidence="4" key="1">
    <citation type="journal article" date="2016" name="Genome Announc.">
        <title>Draft genome sequences of fungus Aspergillus calidoustus.</title>
        <authorList>
            <person name="Horn F."/>
            <person name="Linde J."/>
            <person name="Mattern D.J."/>
            <person name="Walther G."/>
            <person name="Guthke R."/>
            <person name="Scherlach K."/>
            <person name="Martin K."/>
            <person name="Brakhage A.A."/>
            <person name="Petzke L."/>
            <person name="Valiante V."/>
        </authorList>
    </citation>
    <scope>NUCLEOTIDE SEQUENCE [LARGE SCALE GENOMIC DNA]</scope>
    <source>
        <strain evidence="4">SF006504</strain>
    </source>
</reference>
<keyword evidence="2" id="KW-0812">Transmembrane</keyword>
<dbReference type="OrthoDB" id="5322539at2759"/>
<feature type="region of interest" description="Disordered" evidence="1">
    <location>
        <begin position="573"/>
        <end position="631"/>
    </location>
</feature>
<feature type="compositionally biased region" description="Gly residues" evidence="1">
    <location>
        <begin position="580"/>
        <end position="591"/>
    </location>
</feature>
<feature type="transmembrane region" description="Helical" evidence="2">
    <location>
        <begin position="470"/>
        <end position="492"/>
    </location>
</feature>
<keyword evidence="2" id="KW-1133">Transmembrane helix</keyword>
<sequence length="631" mass="69298">MWFSKSGSPHDGDKAEKRDGIHWRMPTAMAVCWLIGVGLAIGHHFYYYSLNGTIVPGQSQQEWSLRIGTGLAFLTKTFLTTAVGIACVQNLWWILRLKPVRLSTLDSMWDIRGSIFNFFDPFLWVRGPNVAILGLISWCIPLVTVVTPSTLSVQSTTGSVIRQQQMPAIDYDFVKFYTMGNGGPAGQSPSISRLVTGGMIQGTVPNIPAPAANSSYTLSFSGPLIQCSNSSDNVTQAVYDFAHKNYAQYTSFLAFEVETDNVTYGLYRALYPENNQFIAEYNGDRNGDIAGKTLITIWPYMGADRRWVVECGMYNASYTVNFNFTNGVQTTTITDLEVLGRVRSHRQHELPKPPNEEQLFAYTGMMDAFRDVLAGRCTANPSHCSDTRVVSSALVNSQAIWDLVFGDVDVGNTTYNSLGNFLDVISELGRNLTLNFFGNPYFLNTINGPTVDVYYSPNQNEYLYSQKNLLIAYGVSVFISLLCIIAGFLTMWDNGFAFTDSFSTILRATRNPRFDEIVPQDSTTGSDPPPEALARTRVQWVGLPSAASASGYESGRGREDGLGVAGLRPLSALAETEKGTGSGRGSANGGGEGERSPRSPIAFANRIRERKNYQATATVASVQERSPDGFI</sequence>
<accession>A0A0U5CEM4</accession>
<proteinExistence type="predicted"/>
<protein>
    <submittedName>
        <fullName evidence="3">Uncharacterized protein</fullName>
    </submittedName>
</protein>
<dbReference type="PANTHER" id="PTHR35041">
    <property type="entry name" value="MEDIATOR OF RNA POLYMERASE II TRANSCRIPTION SUBUNIT 1"/>
    <property type="match status" value="1"/>
</dbReference>
<feature type="transmembrane region" description="Helical" evidence="2">
    <location>
        <begin position="67"/>
        <end position="95"/>
    </location>
</feature>
<keyword evidence="2" id="KW-0472">Membrane</keyword>
<organism evidence="3 4">
    <name type="scientific">Aspergillus calidoustus</name>
    <dbReference type="NCBI Taxonomy" id="454130"/>
    <lineage>
        <taxon>Eukaryota</taxon>
        <taxon>Fungi</taxon>
        <taxon>Dikarya</taxon>
        <taxon>Ascomycota</taxon>
        <taxon>Pezizomycotina</taxon>
        <taxon>Eurotiomycetes</taxon>
        <taxon>Eurotiomycetidae</taxon>
        <taxon>Eurotiales</taxon>
        <taxon>Aspergillaceae</taxon>
        <taxon>Aspergillus</taxon>
        <taxon>Aspergillus subgen. Nidulantes</taxon>
    </lineage>
</organism>
<dbReference type="EMBL" id="CDMC01000011">
    <property type="protein sequence ID" value="CEL08412.1"/>
    <property type="molecule type" value="Genomic_DNA"/>
</dbReference>
<evidence type="ECO:0000256" key="1">
    <source>
        <dbReference type="SAM" id="MobiDB-lite"/>
    </source>
</evidence>
<name>A0A0U5CEM4_ASPCI</name>
<dbReference type="AlphaFoldDB" id="A0A0U5CEM4"/>
<dbReference type="OMA" id="TIINWEN"/>
<feature type="transmembrane region" description="Helical" evidence="2">
    <location>
        <begin position="27"/>
        <end position="47"/>
    </location>
</feature>